<keyword evidence="3" id="KW-0804">Transcription</keyword>
<evidence type="ECO:0000313" key="5">
    <source>
        <dbReference type="EMBL" id="MEW9263664.1"/>
    </source>
</evidence>
<name>A0ABV3P219_9ACTN</name>
<gene>
    <name evidence="5" type="ORF">AB1207_02800</name>
</gene>
<feature type="domain" description="HTH lacI-type" evidence="4">
    <location>
        <begin position="9"/>
        <end position="63"/>
    </location>
</feature>
<evidence type="ECO:0000256" key="3">
    <source>
        <dbReference type="ARBA" id="ARBA00023163"/>
    </source>
</evidence>
<evidence type="ECO:0000259" key="4">
    <source>
        <dbReference type="PROSITE" id="PS50932"/>
    </source>
</evidence>
<keyword evidence="1" id="KW-0805">Transcription regulation</keyword>
<evidence type="ECO:0000256" key="2">
    <source>
        <dbReference type="ARBA" id="ARBA00023125"/>
    </source>
</evidence>
<keyword evidence="2 5" id="KW-0238">DNA-binding</keyword>
<dbReference type="Pfam" id="PF00356">
    <property type="entry name" value="LacI"/>
    <property type="match status" value="1"/>
</dbReference>
<sequence length="343" mass="35894">MPQGPTGRPTITDVAARAGISKGMVSLALRGAPGPSAETTARVLRAAEELGYRPNRAASSLALRRTRLLGVTLTVRNAFHAELVEELQSAAEDSGYELVLAPVTRTRGERAAVETLLDSRCEALLLLGPEAGAGELRDWDARVPTVVLGRRSRSGPGGGPDVVRASDERGLRLVVEHLVALGHRDLVHVSGGSGDIAADRRAGFEAAAAEFGVRGRTLEAGFDEEDGVRAAHRLLAEGMSATAVVAANDRVALGVLDALLRAGTAVPQQVSVTGYDDSPLARLGHVRLTSVGQDPAGQAREAVRLAVERLEGADREGRRDVVVEPHLVVRGTTAAPEGPVMSQ</sequence>
<dbReference type="InterPro" id="IPR028082">
    <property type="entry name" value="Peripla_BP_I"/>
</dbReference>
<dbReference type="PROSITE" id="PS50932">
    <property type="entry name" value="HTH_LACI_2"/>
    <property type="match status" value="1"/>
</dbReference>
<dbReference type="EMBL" id="JBFNQN010000002">
    <property type="protein sequence ID" value="MEW9263664.1"/>
    <property type="molecule type" value="Genomic_DNA"/>
</dbReference>
<reference evidence="5 6" key="1">
    <citation type="submission" date="2024-07" db="EMBL/GenBank/DDBJ databases">
        <authorList>
            <person name="Thanompreechachai J."/>
            <person name="Duangmal K."/>
        </authorList>
    </citation>
    <scope>NUCLEOTIDE SEQUENCE [LARGE SCALE GENOMIC DNA]</scope>
    <source>
        <strain evidence="5 6">KCTC 19886</strain>
    </source>
</reference>
<dbReference type="Gene3D" id="3.40.50.2300">
    <property type="match status" value="2"/>
</dbReference>
<dbReference type="InterPro" id="IPR010982">
    <property type="entry name" value="Lambda_DNA-bd_dom_sf"/>
</dbReference>
<protein>
    <submittedName>
        <fullName evidence="5">LacI family DNA-binding transcriptional regulator</fullName>
    </submittedName>
</protein>
<organism evidence="5 6">
    <name type="scientific">Kineococcus endophyticus</name>
    <dbReference type="NCBI Taxonomy" id="1181883"/>
    <lineage>
        <taxon>Bacteria</taxon>
        <taxon>Bacillati</taxon>
        <taxon>Actinomycetota</taxon>
        <taxon>Actinomycetes</taxon>
        <taxon>Kineosporiales</taxon>
        <taxon>Kineosporiaceae</taxon>
        <taxon>Kineococcus</taxon>
    </lineage>
</organism>
<comment type="caution">
    <text evidence="5">The sequence shown here is derived from an EMBL/GenBank/DDBJ whole genome shotgun (WGS) entry which is preliminary data.</text>
</comment>
<dbReference type="RefSeq" id="WP_367636268.1">
    <property type="nucleotide sequence ID" value="NZ_JBFNQN010000002.1"/>
</dbReference>
<proteinExistence type="predicted"/>
<dbReference type="PANTHER" id="PTHR30146:SF155">
    <property type="entry name" value="ALANINE RACEMASE"/>
    <property type="match status" value="1"/>
</dbReference>
<dbReference type="SMART" id="SM00354">
    <property type="entry name" value="HTH_LACI"/>
    <property type="match status" value="1"/>
</dbReference>
<dbReference type="SUPFAM" id="SSF53822">
    <property type="entry name" value="Periplasmic binding protein-like I"/>
    <property type="match status" value="1"/>
</dbReference>
<keyword evidence="6" id="KW-1185">Reference proteome</keyword>
<dbReference type="InterPro" id="IPR046335">
    <property type="entry name" value="LacI/GalR-like_sensor"/>
</dbReference>
<dbReference type="Proteomes" id="UP001555826">
    <property type="component" value="Unassembled WGS sequence"/>
</dbReference>
<accession>A0ABV3P219</accession>
<dbReference type="CDD" id="cd01392">
    <property type="entry name" value="HTH_LacI"/>
    <property type="match status" value="1"/>
</dbReference>
<evidence type="ECO:0000256" key="1">
    <source>
        <dbReference type="ARBA" id="ARBA00023015"/>
    </source>
</evidence>
<dbReference type="InterPro" id="IPR000843">
    <property type="entry name" value="HTH_LacI"/>
</dbReference>
<dbReference type="SUPFAM" id="SSF47413">
    <property type="entry name" value="lambda repressor-like DNA-binding domains"/>
    <property type="match status" value="1"/>
</dbReference>
<dbReference type="GO" id="GO:0003677">
    <property type="term" value="F:DNA binding"/>
    <property type="evidence" value="ECO:0007669"/>
    <property type="project" value="UniProtKB-KW"/>
</dbReference>
<evidence type="ECO:0000313" key="6">
    <source>
        <dbReference type="Proteomes" id="UP001555826"/>
    </source>
</evidence>
<dbReference type="Gene3D" id="1.10.260.40">
    <property type="entry name" value="lambda repressor-like DNA-binding domains"/>
    <property type="match status" value="1"/>
</dbReference>
<dbReference type="PANTHER" id="PTHR30146">
    <property type="entry name" value="LACI-RELATED TRANSCRIPTIONAL REPRESSOR"/>
    <property type="match status" value="1"/>
</dbReference>
<dbReference type="CDD" id="cd06267">
    <property type="entry name" value="PBP1_LacI_sugar_binding-like"/>
    <property type="match status" value="1"/>
</dbReference>
<dbReference type="Pfam" id="PF13377">
    <property type="entry name" value="Peripla_BP_3"/>
    <property type="match status" value="1"/>
</dbReference>